<dbReference type="PANTHER" id="PTHR47966:SF44">
    <property type="entry name" value="PEPTIDASE A1 DOMAIN-CONTAINING PROTEIN"/>
    <property type="match status" value="1"/>
</dbReference>
<evidence type="ECO:0000256" key="4">
    <source>
        <dbReference type="ARBA" id="ARBA00022801"/>
    </source>
</evidence>
<keyword evidence="2 7" id="KW-0645">Protease</keyword>
<dbReference type="FunFam" id="2.40.70.10:FF:000115">
    <property type="entry name" value="Lysosomal aspartic protease"/>
    <property type="match status" value="1"/>
</dbReference>
<comment type="similarity">
    <text evidence="1 7">Belongs to the peptidase A1 family.</text>
</comment>
<dbReference type="AlphaFoldDB" id="A0A4U5MGT2"/>
<dbReference type="PRINTS" id="PR00792">
    <property type="entry name" value="PEPSIN"/>
</dbReference>
<dbReference type="Gene3D" id="2.40.70.10">
    <property type="entry name" value="Acid Proteases"/>
    <property type="match status" value="2"/>
</dbReference>
<evidence type="ECO:0000313" key="11">
    <source>
        <dbReference type="Proteomes" id="UP000298663"/>
    </source>
</evidence>
<dbReference type="GO" id="GO:0004190">
    <property type="term" value="F:aspartic-type endopeptidase activity"/>
    <property type="evidence" value="ECO:0007669"/>
    <property type="project" value="UniProtKB-KW"/>
</dbReference>
<comment type="caution">
    <text evidence="10">The sequence shown here is derived from an EMBL/GenBank/DDBJ whole genome shotgun (WGS) entry which is preliminary data.</text>
</comment>
<evidence type="ECO:0000256" key="6">
    <source>
        <dbReference type="PIRSR" id="PIRSR601461-2"/>
    </source>
</evidence>
<sequence>MTQKVNSTILRSKQTTNGFYRLMSTSVGSHGVCAGGELRIKWLERPFLGVRSHVSPQPPPAPLASARPQQRRPDSGRPRSQKVAFGAAFREGISVKSGQQTVEDFKDFEYLGNITIGTPPQTFQVVLDTGSSNLWIPDATCNKLGSGQCSAKSVFAREKSSSYAPSNDRKFSIAYGTGAASGILGSDTVCLGDSKLCVKNQTFGQATDIGTFFEGNPLDGILGLGFKSIAVEDVTPPFIKAVEDGLVEKPIFTVYLEHHQGEIDEKGGIFTYGGLDEENCGPVIAYEKLSSAGYWQITMKGVRVGKEYRSLKRYEVISDTGTSMIGGPTQEVSAIMKALNITNFDALQGLYTVDCSRVSSLPPVDFKIGKKYYSVEAKNYIVVCSKLLFKAFVV</sequence>
<dbReference type="Pfam" id="PF00026">
    <property type="entry name" value="Asp"/>
    <property type="match status" value="1"/>
</dbReference>
<keyword evidence="3 7" id="KW-0064">Aspartyl protease</keyword>
<dbReference type="InterPro" id="IPR001461">
    <property type="entry name" value="Aspartic_peptidase_A1"/>
</dbReference>
<dbReference type="PANTHER" id="PTHR47966">
    <property type="entry name" value="BETA-SITE APP-CLEAVING ENZYME, ISOFORM A-RELATED"/>
    <property type="match status" value="1"/>
</dbReference>
<keyword evidence="11" id="KW-1185">Reference proteome</keyword>
<evidence type="ECO:0000256" key="1">
    <source>
        <dbReference type="ARBA" id="ARBA00007447"/>
    </source>
</evidence>
<dbReference type="PROSITE" id="PS51767">
    <property type="entry name" value="PEPTIDASE_A1"/>
    <property type="match status" value="1"/>
</dbReference>
<dbReference type="GO" id="GO:0006508">
    <property type="term" value="P:proteolysis"/>
    <property type="evidence" value="ECO:0007669"/>
    <property type="project" value="UniProtKB-KW"/>
</dbReference>
<proteinExistence type="inferred from homology"/>
<accession>A0A4U5MGT2</accession>
<evidence type="ECO:0000256" key="2">
    <source>
        <dbReference type="ARBA" id="ARBA00022670"/>
    </source>
</evidence>
<dbReference type="Proteomes" id="UP000298663">
    <property type="component" value="Unassembled WGS sequence"/>
</dbReference>
<feature type="active site" evidence="5">
    <location>
        <position position="128"/>
    </location>
</feature>
<keyword evidence="4 7" id="KW-0378">Hydrolase</keyword>
<dbReference type="OrthoDB" id="5839471at2759"/>
<keyword evidence="6" id="KW-1015">Disulfide bond</keyword>
<dbReference type="InterPro" id="IPR001969">
    <property type="entry name" value="Aspartic_peptidase_AS"/>
</dbReference>
<dbReference type="EMBL" id="AZBU02000008">
    <property type="protein sequence ID" value="TKR68203.1"/>
    <property type="molecule type" value="Genomic_DNA"/>
</dbReference>
<dbReference type="SUPFAM" id="SSF50630">
    <property type="entry name" value="Acid proteases"/>
    <property type="match status" value="1"/>
</dbReference>
<dbReference type="STRING" id="34508.A0A4U5MGT2"/>
<feature type="active site" evidence="5">
    <location>
        <position position="319"/>
    </location>
</feature>
<name>A0A4U5MGT2_STECR</name>
<evidence type="ECO:0000256" key="8">
    <source>
        <dbReference type="SAM" id="MobiDB-lite"/>
    </source>
</evidence>
<gene>
    <name evidence="10" type="ORF">L596_024218</name>
</gene>
<evidence type="ECO:0000256" key="3">
    <source>
        <dbReference type="ARBA" id="ARBA00022750"/>
    </source>
</evidence>
<reference evidence="10 11" key="2">
    <citation type="journal article" date="2019" name="G3 (Bethesda)">
        <title>Hybrid Assembly of the Genome of the Entomopathogenic Nematode Steinernema carpocapsae Identifies the X-Chromosome.</title>
        <authorList>
            <person name="Serra L."/>
            <person name="Macchietto M."/>
            <person name="Macias-Munoz A."/>
            <person name="McGill C.J."/>
            <person name="Rodriguez I.M."/>
            <person name="Rodriguez B."/>
            <person name="Murad R."/>
            <person name="Mortazavi A."/>
        </authorList>
    </citation>
    <scope>NUCLEOTIDE SEQUENCE [LARGE SCALE GENOMIC DNA]</scope>
    <source>
        <strain evidence="10 11">ALL</strain>
    </source>
</reference>
<reference evidence="10 11" key="1">
    <citation type="journal article" date="2015" name="Genome Biol.">
        <title>Comparative genomics of Steinernema reveals deeply conserved gene regulatory networks.</title>
        <authorList>
            <person name="Dillman A.R."/>
            <person name="Macchietto M."/>
            <person name="Porter C.F."/>
            <person name="Rogers A."/>
            <person name="Williams B."/>
            <person name="Antoshechkin I."/>
            <person name="Lee M.M."/>
            <person name="Goodwin Z."/>
            <person name="Lu X."/>
            <person name="Lewis E.E."/>
            <person name="Goodrich-Blair H."/>
            <person name="Stock S.P."/>
            <person name="Adams B.J."/>
            <person name="Sternberg P.W."/>
            <person name="Mortazavi A."/>
        </authorList>
    </citation>
    <scope>NUCLEOTIDE SEQUENCE [LARGE SCALE GENOMIC DNA]</scope>
    <source>
        <strain evidence="10 11">ALL</strain>
    </source>
</reference>
<dbReference type="InterPro" id="IPR033121">
    <property type="entry name" value="PEPTIDASE_A1"/>
</dbReference>
<evidence type="ECO:0000259" key="9">
    <source>
        <dbReference type="PROSITE" id="PS51767"/>
    </source>
</evidence>
<feature type="domain" description="Peptidase A1" evidence="9">
    <location>
        <begin position="110"/>
        <end position="394"/>
    </location>
</feature>
<protein>
    <recommendedName>
        <fullName evidence="9">Peptidase A1 domain-containing protein</fullName>
    </recommendedName>
</protein>
<dbReference type="GO" id="GO:0005764">
    <property type="term" value="C:lysosome"/>
    <property type="evidence" value="ECO:0007669"/>
    <property type="project" value="TreeGrafter"/>
</dbReference>
<feature type="region of interest" description="Disordered" evidence="8">
    <location>
        <begin position="51"/>
        <end position="81"/>
    </location>
</feature>
<evidence type="ECO:0000256" key="5">
    <source>
        <dbReference type="PIRSR" id="PIRSR601461-1"/>
    </source>
</evidence>
<dbReference type="InterPro" id="IPR021109">
    <property type="entry name" value="Peptidase_aspartic_dom_sf"/>
</dbReference>
<dbReference type="CDD" id="cd05471">
    <property type="entry name" value="pepsin_like"/>
    <property type="match status" value="1"/>
</dbReference>
<evidence type="ECO:0000256" key="7">
    <source>
        <dbReference type="RuleBase" id="RU000454"/>
    </source>
</evidence>
<dbReference type="InterPro" id="IPR034164">
    <property type="entry name" value="Pepsin-like_dom"/>
</dbReference>
<dbReference type="PROSITE" id="PS00141">
    <property type="entry name" value="ASP_PROTEASE"/>
    <property type="match status" value="1"/>
</dbReference>
<feature type="disulfide bond" evidence="6">
    <location>
        <begin position="141"/>
        <end position="149"/>
    </location>
</feature>
<evidence type="ECO:0000313" key="10">
    <source>
        <dbReference type="EMBL" id="TKR68203.1"/>
    </source>
</evidence>
<organism evidence="10 11">
    <name type="scientific">Steinernema carpocapsae</name>
    <name type="common">Entomopathogenic nematode</name>
    <dbReference type="NCBI Taxonomy" id="34508"/>
    <lineage>
        <taxon>Eukaryota</taxon>
        <taxon>Metazoa</taxon>
        <taxon>Ecdysozoa</taxon>
        <taxon>Nematoda</taxon>
        <taxon>Chromadorea</taxon>
        <taxon>Rhabditida</taxon>
        <taxon>Tylenchina</taxon>
        <taxon>Panagrolaimomorpha</taxon>
        <taxon>Strongyloidoidea</taxon>
        <taxon>Steinernematidae</taxon>
        <taxon>Steinernema</taxon>
    </lineage>
</organism>